<keyword evidence="6" id="KW-0027">Amidation</keyword>
<evidence type="ECO:0000256" key="6">
    <source>
        <dbReference type="ARBA" id="ARBA00022815"/>
    </source>
</evidence>
<sequence length="88" mass="10189">MLCKLFTNFFAILLLLWILSFIMDTEAQLNFSTGWGKRSRNLDIDGDINRNLCKFSQRKSNLEGIIVNLCNVICMEVQKINQCKKINS</sequence>
<dbReference type="PROSITE" id="PS00256">
    <property type="entry name" value="AKH"/>
    <property type="match status" value="1"/>
</dbReference>
<evidence type="ECO:0000313" key="11">
    <source>
        <dbReference type="Proteomes" id="UP001168990"/>
    </source>
</evidence>
<evidence type="ECO:0000256" key="9">
    <source>
        <dbReference type="SAM" id="SignalP"/>
    </source>
</evidence>
<dbReference type="GO" id="GO:0005576">
    <property type="term" value="C:extracellular region"/>
    <property type="evidence" value="ECO:0007669"/>
    <property type="project" value="UniProtKB-SubCell"/>
</dbReference>
<keyword evidence="11" id="KW-1185">Reference proteome</keyword>
<evidence type="ECO:0000256" key="3">
    <source>
        <dbReference type="ARBA" id="ARBA00022525"/>
    </source>
</evidence>
<dbReference type="InterPro" id="IPR002047">
    <property type="entry name" value="Adipokinetic_hormone_CS"/>
</dbReference>
<gene>
    <name evidence="10" type="ORF">PV328_011309</name>
</gene>
<keyword evidence="4" id="KW-0372">Hormone</keyword>
<dbReference type="InterPro" id="IPR010475">
    <property type="entry name" value="AKH/RPCH_hormone"/>
</dbReference>
<evidence type="ECO:0000256" key="2">
    <source>
        <dbReference type="ARBA" id="ARBA00006145"/>
    </source>
</evidence>
<dbReference type="EMBL" id="JAQQBS010001425">
    <property type="protein sequence ID" value="KAK0157583.1"/>
    <property type="molecule type" value="Genomic_DNA"/>
</dbReference>
<comment type="similarity">
    <text evidence="2">Belongs to the AKH/HRTH/RPCH family.</text>
</comment>
<comment type="caution">
    <text evidence="10">The sequence shown here is derived from an EMBL/GenBank/DDBJ whole genome shotgun (WGS) entry which is preliminary data.</text>
</comment>
<evidence type="ECO:0000313" key="10">
    <source>
        <dbReference type="EMBL" id="KAK0157583.1"/>
    </source>
</evidence>
<reference evidence="10" key="2">
    <citation type="submission" date="2023-03" db="EMBL/GenBank/DDBJ databases">
        <authorList>
            <person name="Inwood S.N."/>
            <person name="Skelly J.G."/>
            <person name="Guhlin J."/>
            <person name="Harrop T.W.R."/>
            <person name="Goldson S.G."/>
            <person name="Dearden P.K."/>
        </authorList>
    </citation>
    <scope>NUCLEOTIDE SEQUENCE</scope>
    <source>
        <strain evidence="10">Irish</strain>
        <tissue evidence="10">Whole body</tissue>
    </source>
</reference>
<reference evidence="10" key="1">
    <citation type="journal article" date="2023" name="bioRxiv">
        <title>Scaffold-level genome assemblies of two parasitoid biocontrol wasps reveal the parthenogenesis mechanism and an associated novel virus.</title>
        <authorList>
            <person name="Inwood S."/>
            <person name="Skelly J."/>
            <person name="Guhlin J."/>
            <person name="Harrop T."/>
            <person name="Goldson S."/>
            <person name="Dearden P."/>
        </authorList>
    </citation>
    <scope>NUCLEOTIDE SEQUENCE</scope>
    <source>
        <strain evidence="10">Irish</strain>
        <tissue evidence="10">Whole body</tissue>
    </source>
</reference>
<dbReference type="Proteomes" id="UP001168990">
    <property type="component" value="Unassembled WGS sequence"/>
</dbReference>
<proteinExistence type="inferred from homology"/>
<evidence type="ECO:0000256" key="8">
    <source>
        <dbReference type="ARBA" id="ARBA00023320"/>
    </source>
</evidence>
<evidence type="ECO:0000256" key="7">
    <source>
        <dbReference type="ARBA" id="ARBA00023283"/>
    </source>
</evidence>
<feature type="chain" id="PRO_5041438122" description="Adipokinetic hormone 2" evidence="9">
    <location>
        <begin position="28"/>
        <end position="88"/>
    </location>
</feature>
<evidence type="ECO:0000256" key="5">
    <source>
        <dbReference type="ARBA" id="ARBA00022729"/>
    </source>
</evidence>
<dbReference type="GO" id="GO:0005179">
    <property type="term" value="F:hormone activity"/>
    <property type="evidence" value="ECO:0007669"/>
    <property type="project" value="UniProtKB-KW"/>
</dbReference>
<comment type="subcellular location">
    <subcellularLocation>
        <location evidence="1">Secreted</location>
    </subcellularLocation>
</comment>
<keyword evidence="7" id="KW-0873">Pyrrolidone carboxylic acid</keyword>
<dbReference type="GO" id="GO:0007218">
    <property type="term" value="P:neuropeptide signaling pathway"/>
    <property type="evidence" value="ECO:0007669"/>
    <property type="project" value="UniProtKB-KW"/>
</dbReference>
<dbReference type="Pfam" id="PF06377">
    <property type="entry name" value="Adipokin_hormo"/>
    <property type="match status" value="1"/>
</dbReference>
<keyword evidence="8" id="KW-0527">Neuropeptide</keyword>
<evidence type="ECO:0000256" key="1">
    <source>
        <dbReference type="ARBA" id="ARBA00004613"/>
    </source>
</evidence>
<organism evidence="10 11">
    <name type="scientific">Microctonus aethiopoides</name>
    <dbReference type="NCBI Taxonomy" id="144406"/>
    <lineage>
        <taxon>Eukaryota</taxon>
        <taxon>Metazoa</taxon>
        <taxon>Ecdysozoa</taxon>
        <taxon>Arthropoda</taxon>
        <taxon>Hexapoda</taxon>
        <taxon>Insecta</taxon>
        <taxon>Pterygota</taxon>
        <taxon>Neoptera</taxon>
        <taxon>Endopterygota</taxon>
        <taxon>Hymenoptera</taxon>
        <taxon>Apocrita</taxon>
        <taxon>Ichneumonoidea</taxon>
        <taxon>Braconidae</taxon>
        <taxon>Euphorinae</taxon>
        <taxon>Microctonus</taxon>
    </lineage>
</organism>
<evidence type="ECO:0000256" key="4">
    <source>
        <dbReference type="ARBA" id="ARBA00022702"/>
    </source>
</evidence>
<accession>A0AA39C486</accession>
<feature type="signal peptide" evidence="9">
    <location>
        <begin position="1"/>
        <end position="27"/>
    </location>
</feature>
<dbReference type="AlphaFoldDB" id="A0AA39C486"/>
<keyword evidence="3" id="KW-0964">Secreted</keyword>
<keyword evidence="5 9" id="KW-0732">Signal</keyword>
<protein>
    <recommendedName>
        <fullName evidence="12">Adipokinetic hormone 2</fullName>
    </recommendedName>
</protein>
<evidence type="ECO:0008006" key="12">
    <source>
        <dbReference type="Google" id="ProtNLM"/>
    </source>
</evidence>
<name>A0AA39C486_9HYME</name>